<name>A0A1H1NKP6_9GAMM</name>
<dbReference type="CDD" id="cd00009">
    <property type="entry name" value="AAA"/>
    <property type="match status" value="1"/>
</dbReference>
<dbReference type="NCBIfam" id="TIGR03345">
    <property type="entry name" value="VI_ClpV1"/>
    <property type="match status" value="1"/>
</dbReference>
<dbReference type="SUPFAM" id="SSF52540">
    <property type="entry name" value="P-loop containing nucleoside triphosphate hydrolases"/>
    <property type="match status" value="2"/>
</dbReference>
<evidence type="ECO:0000256" key="2">
    <source>
        <dbReference type="ARBA" id="ARBA00022741"/>
    </source>
</evidence>
<dbReference type="InterPro" id="IPR003593">
    <property type="entry name" value="AAA+_ATPase"/>
</dbReference>
<evidence type="ECO:0000256" key="3">
    <source>
        <dbReference type="ARBA" id="ARBA00022840"/>
    </source>
</evidence>
<dbReference type="PANTHER" id="PTHR11638">
    <property type="entry name" value="ATP-DEPENDENT CLP PROTEASE"/>
    <property type="match status" value="1"/>
</dbReference>
<comment type="similarity">
    <text evidence="1 5">Belongs to the ClpA/ClpB family.</text>
</comment>
<dbReference type="InterPro" id="IPR027417">
    <property type="entry name" value="P-loop_NTPase"/>
</dbReference>
<dbReference type="Pfam" id="PF00004">
    <property type="entry name" value="AAA"/>
    <property type="match status" value="1"/>
</dbReference>
<dbReference type="AlphaFoldDB" id="A0A1H1NKP6"/>
<dbReference type="PANTHER" id="PTHR11638:SF181">
    <property type="entry name" value="ATPASE SUBUNIT OF ATP-DEPENDENT PROTEASE"/>
    <property type="match status" value="1"/>
</dbReference>
<protein>
    <submittedName>
        <fullName evidence="9">Type VI secretion system protein VasG</fullName>
    </submittedName>
</protein>
<dbReference type="EMBL" id="LT629748">
    <property type="protein sequence ID" value="SDR99538.1"/>
    <property type="molecule type" value="Genomic_DNA"/>
</dbReference>
<dbReference type="InterPro" id="IPR036628">
    <property type="entry name" value="Clp_N_dom_sf"/>
</dbReference>
<gene>
    <name evidence="9" type="ORF">SAMN05216198_0943</name>
</gene>
<keyword evidence="3 5" id="KW-0067">ATP-binding</keyword>
<dbReference type="GO" id="GO:0005737">
    <property type="term" value="C:cytoplasm"/>
    <property type="evidence" value="ECO:0007669"/>
    <property type="project" value="TreeGrafter"/>
</dbReference>
<keyword evidence="2 5" id="KW-0547">Nucleotide-binding</keyword>
<evidence type="ECO:0000256" key="5">
    <source>
        <dbReference type="RuleBase" id="RU004432"/>
    </source>
</evidence>
<evidence type="ECO:0000256" key="4">
    <source>
        <dbReference type="ARBA" id="ARBA00023186"/>
    </source>
</evidence>
<dbReference type="InterPro" id="IPR019489">
    <property type="entry name" value="Clp_ATPase_C"/>
</dbReference>
<feature type="domain" description="Clp ATPase C-terminal" evidence="8">
    <location>
        <begin position="776"/>
        <end position="868"/>
    </location>
</feature>
<dbReference type="Pfam" id="PF07724">
    <property type="entry name" value="AAA_2"/>
    <property type="match status" value="1"/>
</dbReference>
<evidence type="ECO:0000259" key="8">
    <source>
        <dbReference type="SMART" id="SM01086"/>
    </source>
</evidence>
<dbReference type="Gene3D" id="3.40.50.300">
    <property type="entry name" value="P-loop containing nucleotide triphosphate hydrolases"/>
    <property type="match status" value="3"/>
</dbReference>
<dbReference type="GO" id="GO:0005524">
    <property type="term" value="F:ATP binding"/>
    <property type="evidence" value="ECO:0007669"/>
    <property type="project" value="UniProtKB-KW"/>
</dbReference>
<dbReference type="STRING" id="797277.SAMN05216198_0943"/>
<dbReference type="Proteomes" id="UP000243426">
    <property type="component" value="Chromosome I"/>
</dbReference>
<evidence type="ECO:0000259" key="7">
    <source>
        <dbReference type="SMART" id="SM00382"/>
    </source>
</evidence>
<feature type="domain" description="AAA+ ATPase" evidence="7">
    <location>
        <begin position="204"/>
        <end position="349"/>
    </location>
</feature>
<keyword evidence="4 5" id="KW-0143">Chaperone</keyword>
<dbReference type="Gene3D" id="1.10.1780.10">
    <property type="entry name" value="Clp, N-terminal domain"/>
    <property type="match status" value="1"/>
</dbReference>
<sequence length="871" mass="95316">MMINVDLQQLVQALDADSRRDLEAAAERCVSRGGSKVLIEDLLDGLLNRADSLLVRALQDAGGSADELAAVLHPRAEAAETNNPVFSTELVQWLQDALLIASLELNQSQIDAAALILALLRNPLRYAGTRYMAILGTLDADRLCEFARAQQLAATAPGTPRSDESALQRFTHNFTQQARDGKLDPVLCRDNTIRQMIDILARRRKNNPIVVGEAGVGKTAIVEGLALRIAQGEVPAVLQNTELLCLDMGLLQAGASIKGEFERRLQGVIDEVKVSAQAIILFIDEAHTLIGAGGQTGGSDAANLLKPALARGELRTIAATTWSEYKKYFEKDPALARRFQPVHLHEPTVNEAVTILRGLAPVYEQSHGVYLRDDAVVAAAELSARYLAGRQLPDKAVDVLDTACARVRINLAAAPEAVERLRQELAEGERQCDAMRRDQDAGLAIDTETLDYLENRLLSARSELNDLQQRWEAQRDLAVRLLGLRRACADARQNGETRAQTGELPEPPASLSELDTQLRETQAELGETQAAGVLVSHEVCPRLVAEVISHWTGIPLTQLARQHNTKVATFSEDLGQRLRGQDQAIYSLNRAIRSAAAGMTPVDAPTGVFLLAGPSGVGKTETALALADLLYGGERFLTTINMSEFQEKHSVSRLIGAPPGYVGYGEGGMLTEAVRQKPYSVILLDEVEKADPDVLNIFYQIFDKGVANDGEGREINFRNTLILLTSNLASDTIVELCRSGERPTAEQLEKAIRPVLSRHFKPALLARMNVVPYFPVDGKVLQELVALKLERFGQRLLRRHVTFSHTPELVAHFAHLCVDSDMGARLIDQLIDRHLQAQTVDRLLEAMASGESLRQMQATVNDEGRVVCDFA</sequence>
<accession>A0A1H1NKP6</accession>
<dbReference type="InterPro" id="IPR001270">
    <property type="entry name" value="ClpA/B"/>
</dbReference>
<dbReference type="InterPro" id="IPR017729">
    <property type="entry name" value="ATPase_T6SS_ClpV1"/>
</dbReference>
<dbReference type="SUPFAM" id="SSF81923">
    <property type="entry name" value="Double Clp-N motif"/>
    <property type="match status" value="1"/>
</dbReference>
<dbReference type="GO" id="GO:0016887">
    <property type="term" value="F:ATP hydrolysis activity"/>
    <property type="evidence" value="ECO:0007669"/>
    <property type="project" value="InterPro"/>
</dbReference>
<dbReference type="Pfam" id="PF17871">
    <property type="entry name" value="AAA_lid_9"/>
    <property type="match status" value="1"/>
</dbReference>
<dbReference type="CDD" id="cd19499">
    <property type="entry name" value="RecA-like_ClpB_Hsp104-like"/>
    <property type="match status" value="1"/>
</dbReference>
<dbReference type="FunFam" id="3.40.50.300:FF:000010">
    <property type="entry name" value="Chaperone clpB 1, putative"/>
    <property type="match status" value="1"/>
</dbReference>
<keyword evidence="10" id="KW-1185">Reference proteome</keyword>
<evidence type="ECO:0000313" key="10">
    <source>
        <dbReference type="Proteomes" id="UP000243426"/>
    </source>
</evidence>
<dbReference type="PRINTS" id="PR00300">
    <property type="entry name" value="CLPPROTEASEA"/>
</dbReference>
<dbReference type="Gene3D" id="1.10.8.60">
    <property type="match status" value="1"/>
</dbReference>
<dbReference type="InterPro" id="IPR050130">
    <property type="entry name" value="ClpA_ClpB"/>
</dbReference>
<keyword evidence="6" id="KW-0175">Coiled coil</keyword>
<organism evidence="9 10">
    <name type="scientific">Halopseudomonas litoralis</name>
    <dbReference type="NCBI Taxonomy" id="797277"/>
    <lineage>
        <taxon>Bacteria</taxon>
        <taxon>Pseudomonadati</taxon>
        <taxon>Pseudomonadota</taxon>
        <taxon>Gammaproteobacteria</taxon>
        <taxon>Pseudomonadales</taxon>
        <taxon>Pseudomonadaceae</taxon>
        <taxon>Halopseudomonas</taxon>
    </lineage>
</organism>
<proteinExistence type="inferred from homology"/>
<evidence type="ECO:0000313" key="9">
    <source>
        <dbReference type="EMBL" id="SDR99538.1"/>
    </source>
</evidence>
<feature type="coiled-coil region" evidence="6">
    <location>
        <begin position="411"/>
        <end position="470"/>
    </location>
</feature>
<dbReference type="FunFam" id="3.40.50.300:FF:000025">
    <property type="entry name" value="ATP-dependent Clp protease subunit"/>
    <property type="match status" value="1"/>
</dbReference>
<evidence type="ECO:0000256" key="1">
    <source>
        <dbReference type="ARBA" id="ARBA00008675"/>
    </source>
</evidence>
<dbReference type="SMART" id="SM01086">
    <property type="entry name" value="ClpB_D2-small"/>
    <property type="match status" value="1"/>
</dbReference>
<dbReference type="Pfam" id="PF10431">
    <property type="entry name" value="ClpB_D2-small"/>
    <property type="match status" value="1"/>
</dbReference>
<dbReference type="InterPro" id="IPR028299">
    <property type="entry name" value="ClpA/B_CS2"/>
</dbReference>
<dbReference type="InterPro" id="IPR018368">
    <property type="entry name" value="ClpA/B_CS1"/>
</dbReference>
<feature type="domain" description="AAA+ ATPase" evidence="7">
    <location>
        <begin position="605"/>
        <end position="766"/>
    </location>
</feature>
<dbReference type="InterPro" id="IPR041546">
    <property type="entry name" value="ClpA/ClpB_AAA_lid"/>
</dbReference>
<reference evidence="10" key="1">
    <citation type="submission" date="2016-10" db="EMBL/GenBank/DDBJ databases">
        <authorList>
            <person name="Varghese N."/>
            <person name="Submissions S."/>
        </authorList>
    </citation>
    <scope>NUCLEOTIDE SEQUENCE [LARGE SCALE GENOMIC DNA]</scope>
    <source>
        <strain evidence="10">2SM5</strain>
    </source>
</reference>
<dbReference type="InterPro" id="IPR003959">
    <property type="entry name" value="ATPase_AAA_core"/>
</dbReference>
<dbReference type="SMART" id="SM00382">
    <property type="entry name" value="AAA"/>
    <property type="match status" value="2"/>
</dbReference>
<evidence type="ECO:0000256" key="6">
    <source>
        <dbReference type="SAM" id="Coils"/>
    </source>
</evidence>
<dbReference type="PROSITE" id="PS00870">
    <property type="entry name" value="CLPAB_1"/>
    <property type="match status" value="1"/>
</dbReference>
<dbReference type="PROSITE" id="PS00871">
    <property type="entry name" value="CLPAB_2"/>
    <property type="match status" value="1"/>
</dbReference>
<dbReference type="GO" id="GO:0034605">
    <property type="term" value="P:cellular response to heat"/>
    <property type="evidence" value="ECO:0007669"/>
    <property type="project" value="TreeGrafter"/>
</dbReference>